<keyword evidence="2" id="KW-0560">Oxidoreductase</keyword>
<proteinExistence type="inferred from homology"/>
<evidence type="ECO:0000256" key="2">
    <source>
        <dbReference type="ARBA" id="ARBA00023002"/>
    </source>
</evidence>
<dbReference type="SUPFAM" id="SSF55347">
    <property type="entry name" value="Glyceraldehyde-3-phosphate dehydrogenase-like, C-terminal domain"/>
    <property type="match status" value="1"/>
</dbReference>
<dbReference type="PANTHER" id="PTHR22604:SF105">
    <property type="entry name" value="TRANS-1,2-DIHYDROBENZENE-1,2-DIOL DEHYDROGENASE"/>
    <property type="match status" value="1"/>
</dbReference>
<dbReference type="Pfam" id="PF01408">
    <property type="entry name" value="GFO_IDH_MocA"/>
    <property type="match status" value="1"/>
</dbReference>
<dbReference type="RefSeq" id="WP_252082163.1">
    <property type="nucleotide sequence ID" value="NZ_CP092418.1"/>
</dbReference>
<evidence type="ECO:0000259" key="4">
    <source>
        <dbReference type="Pfam" id="PF22725"/>
    </source>
</evidence>
<evidence type="ECO:0000256" key="1">
    <source>
        <dbReference type="ARBA" id="ARBA00010928"/>
    </source>
</evidence>
<dbReference type="Gene3D" id="3.40.50.720">
    <property type="entry name" value="NAD(P)-binding Rossmann-like Domain"/>
    <property type="match status" value="1"/>
</dbReference>
<keyword evidence="6" id="KW-1185">Reference proteome</keyword>
<accession>A0ABY4V9L6</accession>
<reference evidence="5" key="1">
    <citation type="submission" date="2022-02" db="EMBL/GenBank/DDBJ databases">
        <title>Coral-associated bacteria.</title>
        <authorList>
            <person name="Tang K."/>
            <person name="Wang X."/>
        </authorList>
    </citation>
    <scope>NUCLEOTIDE SEQUENCE</scope>
    <source>
        <strain evidence="5">SCSIO 43006</strain>
    </source>
</reference>
<dbReference type="PANTHER" id="PTHR22604">
    <property type="entry name" value="OXIDOREDUCTASES"/>
    <property type="match status" value="1"/>
</dbReference>
<organism evidence="5 6">
    <name type="scientific">Microbulbifer variabilis</name>
    <dbReference type="NCBI Taxonomy" id="266805"/>
    <lineage>
        <taxon>Bacteria</taxon>
        <taxon>Pseudomonadati</taxon>
        <taxon>Pseudomonadota</taxon>
        <taxon>Gammaproteobacteria</taxon>
        <taxon>Cellvibrionales</taxon>
        <taxon>Microbulbiferaceae</taxon>
        <taxon>Microbulbifer</taxon>
    </lineage>
</organism>
<dbReference type="InterPro" id="IPR050984">
    <property type="entry name" value="Gfo/Idh/MocA_domain"/>
</dbReference>
<dbReference type="Pfam" id="PF22725">
    <property type="entry name" value="GFO_IDH_MocA_C3"/>
    <property type="match status" value="1"/>
</dbReference>
<dbReference type="Proteomes" id="UP001055658">
    <property type="component" value="Chromosome"/>
</dbReference>
<comment type="similarity">
    <text evidence="1">Belongs to the Gfo/Idh/MocA family.</text>
</comment>
<dbReference type="InterPro" id="IPR000683">
    <property type="entry name" value="Gfo/Idh/MocA-like_OxRdtase_N"/>
</dbReference>
<dbReference type="InterPro" id="IPR036291">
    <property type="entry name" value="NAD(P)-bd_dom_sf"/>
</dbReference>
<protein>
    <submittedName>
        <fullName evidence="5">Gfo/Idh/MocA family oxidoreductase</fullName>
    </submittedName>
</protein>
<evidence type="ECO:0000313" key="5">
    <source>
        <dbReference type="EMBL" id="USD20076.1"/>
    </source>
</evidence>
<dbReference type="Gene3D" id="3.30.360.10">
    <property type="entry name" value="Dihydrodipicolinate Reductase, domain 2"/>
    <property type="match status" value="1"/>
</dbReference>
<dbReference type="EMBL" id="CP092418">
    <property type="protein sequence ID" value="USD20076.1"/>
    <property type="molecule type" value="Genomic_DNA"/>
</dbReference>
<feature type="domain" description="Gfo/Idh/MocA-like oxidoreductase N-terminal" evidence="3">
    <location>
        <begin position="8"/>
        <end position="123"/>
    </location>
</feature>
<evidence type="ECO:0000259" key="3">
    <source>
        <dbReference type="Pfam" id="PF01408"/>
    </source>
</evidence>
<name>A0ABY4V9L6_9GAMM</name>
<feature type="domain" description="GFO/IDH/MocA-like oxidoreductase" evidence="4">
    <location>
        <begin position="138"/>
        <end position="251"/>
    </location>
</feature>
<gene>
    <name evidence="5" type="ORF">MJO52_13415</name>
</gene>
<dbReference type="SUPFAM" id="SSF51735">
    <property type="entry name" value="NAD(P)-binding Rossmann-fold domains"/>
    <property type="match status" value="1"/>
</dbReference>
<sequence length="345" mass="37810">MESERVYRWGFIGCGKIANDFALVLNFLESAQVYAVAARDIGRAQAFAILHGAKRYYGNYANLVSDPLVDIVYIATTTESHAEHAILALNAGKHVFIEKPVALSVEDIVKIKVLSREKGLFCSEAMWMRFFPAIEYSRKIVESGDIGEVQQVRADLSFDLKRDEGLNSPTWKTGGSFDAGVYPIHQALIFGGSNIKEADCAGVIDGYGFGQVAAGAMHIHFEGSSTAIATWSILYEGAEEMDIYGSKGRIRVQAPAHSPTCLSLIKYGGSRRNPKNVVETQVFHLPSIQGEFNFPSSEGLIYEAAAVQRCISAGRTECPQAPMDESLLAIQLLSECDRIIKSREN</sequence>
<dbReference type="InterPro" id="IPR055170">
    <property type="entry name" value="GFO_IDH_MocA-like_dom"/>
</dbReference>
<evidence type="ECO:0000313" key="6">
    <source>
        <dbReference type="Proteomes" id="UP001055658"/>
    </source>
</evidence>